<name>A0A0C2N1G5_THEKT</name>
<sequence length="146" mass="16621">MGVLVLGGVERTIERKAFLTEVPDRTAETLERIISNHVLSESTIVTDCIRSYANLNHLYEHHTVNHSSDLIDLRSGAHTNTIEGTWNALKMKISSRNRINSYDEDGNVVKNHLEDFLGQSVWLREHSSDVWGGLLSEIKEIIFTYE</sequence>
<evidence type="ECO:0000313" key="2">
    <source>
        <dbReference type="EMBL" id="KII73466.1"/>
    </source>
</evidence>
<accession>A0A0C2N1G5</accession>
<dbReference type="Proteomes" id="UP000031668">
    <property type="component" value="Unassembled WGS sequence"/>
</dbReference>
<dbReference type="InterPro" id="IPR053164">
    <property type="entry name" value="IS1016-like_transposase"/>
</dbReference>
<proteinExistence type="predicted"/>
<comment type="caution">
    <text evidence="2">The sequence shown here is derived from an EMBL/GenBank/DDBJ whole genome shotgun (WGS) entry which is preliminary data.</text>
</comment>
<gene>
    <name evidence="2" type="ORF">RF11_04452</name>
</gene>
<dbReference type="InterPro" id="IPR024445">
    <property type="entry name" value="Tnp_ISXO2-like"/>
</dbReference>
<evidence type="ECO:0000313" key="3">
    <source>
        <dbReference type="Proteomes" id="UP000031668"/>
    </source>
</evidence>
<protein>
    <recommendedName>
        <fullName evidence="1">ISXO2-like transposase domain-containing protein</fullName>
    </recommendedName>
</protein>
<dbReference type="Pfam" id="PF12762">
    <property type="entry name" value="DDE_Tnp_IS1595"/>
    <property type="match status" value="1"/>
</dbReference>
<organism evidence="2 3">
    <name type="scientific">Thelohanellus kitauei</name>
    <name type="common">Myxosporean</name>
    <dbReference type="NCBI Taxonomy" id="669202"/>
    <lineage>
        <taxon>Eukaryota</taxon>
        <taxon>Metazoa</taxon>
        <taxon>Cnidaria</taxon>
        <taxon>Myxozoa</taxon>
        <taxon>Myxosporea</taxon>
        <taxon>Bivalvulida</taxon>
        <taxon>Platysporina</taxon>
        <taxon>Myxobolidae</taxon>
        <taxon>Thelohanellus</taxon>
    </lineage>
</organism>
<evidence type="ECO:0000259" key="1">
    <source>
        <dbReference type="SMART" id="SM01126"/>
    </source>
</evidence>
<dbReference type="SMART" id="SM01126">
    <property type="entry name" value="DDE_Tnp_IS1595"/>
    <property type="match status" value="1"/>
</dbReference>
<dbReference type="PANTHER" id="PTHR47163:SF2">
    <property type="entry name" value="SI:DKEY-17M8.2"/>
    <property type="match status" value="1"/>
</dbReference>
<dbReference type="EMBL" id="JWZT01000825">
    <property type="protein sequence ID" value="KII73466.1"/>
    <property type="molecule type" value="Genomic_DNA"/>
</dbReference>
<dbReference type="PANTHER" id="PTHR47163">
    <property type="entry name" value="DDE_TNP_IS1595 DOMAIN-CONTAINING PROTEIN"/>
    <property type="match status" value="1"/>
</dbReference>
<dbReference type="OrthoDB" id="5598606at2759"/>
<dbReference type="AlphaFoldDB" id="A0A0C2N1G5"/>
<feature type="domain" description="ISXO2-like transposase" evidence="1">
    <location>
        <begin position="2"/>
        <end position="97"/>
    </location>
</feature>
<reference evidence="2 3" key="1">
    <citation type="journal article" date="2014" name="Genome Biol. Evol.">
        <title>The genome of the myxosporean Thelohanellus kitauei shows adaptations to nutrient acquisition within its fish host.</title>
        <authorList>
            <person name="Yang Y."/>
            <person name="Xiong J."/>
            <person name="Zhou Z."/>
            <person name="Huo F."/>
            <person name="Miao W."/>
            <person name="Ran C."/>
            <person name="Liu Y."/>
            <person name="Zhang J."/>
            <person name="Feng J."/>
            <person name="Wang M."/>
            <person name="Wang M."/>
            <person name="Wang L."/>
            <person name="Yao B."/>
        </authorList>
    </citation>
    <scope>NUCLEOTIDE SEQUENCE [LARGE SCALE GENOMIC DNA]</scope>
    <source>
        <strain evidence="2">Wuqing</strain>
    </source>
</reference>
<keyword evidence="3" id="KW-1185">Reference proteome</keyword>